<keyword evidence="3" id="KW-1185">Reference proteome</keyword>
<feature type="domain" description="DUF4224" evidence="1">
    <location>
        <begin position="14"/>
        <end position="46"/>
    </location>
</feature>
<evidence type="ECO:0000313" key="3">
    <source>
        <dbReference type="Proteomes" id="UP000595278"/>
    </source>
</evidence>
<dbReference type="Pfam" id="PF13986">
    <property type="entry name" value="DUF4224"/>
    <property type="match status" value="1"/>
</dbReference>
<organism evidence="2 3">
    <name type="scientific">Entomomonas asaccharolytica</name>
    <dbReference type="NCBI Taxonomy" id="2785331"/>
    <lineage>
        <taxon>Bacteria</taxon>
        <taxon>Pseudomonadati</taxon>
        <taxon>Pseudomonadota</taxon>
        <taxon>Gammaproteobacteria</taxon>
        <taxon>Pseudomonadales</taxon>
        <taxon>Pseudomonadaceae</taxon>
        <taxon>Entomomonas</taxon>
    </lineage>
</organism>
<protein>
    <submittedName>
        <fullName evidence="2">DUF4224 domain-containing protein</fullName>
    </submittedName>
</protein>
<dbReference type="KEGG" id="eaz:JHT90_11710"/>
<reference evidence="2 3" key="1">
    <citation type="submission" date="2021-01" db="EMBL/GenBank/DDBJ databases">
        <title>Entomomonas sp. F2A isolated from a house cricket (Acheta domesticus).</title>
        <authorList>
            <person name="Spergser J."/>
            <person name="Busse H.-J."/>
        </authorList>
    </citation>
    <scope>NUCLEOTIDE SEQUENCE [LARGE SCALE GENOMIC DNA]</scope>
    <source>
        <strain evidence="2 3">F2A</strain>
    </source>
</reference>
<name>A0A974NEC4_9GAMM</name>
<dbReference type="AlphaFoldDB" id="A0A974NEC4"/>
<evidence type="ECO:0000313" key="2">
    <source>
        <dbReference type="EMBL" id="QQP85045.1"/>
    </source>
</evidence>
<gene>
    <name evidence="2" type="ORF">JHT90_11710</name>
</gene>
<proteinExistence type="predicted"/>
<evidence type="ECO:0000259" key="1">
    <source>
        <dbReference type="Pfam" id="PF13986"/>
    </source>
</evidence>
<dbReference type="EMBL" id="CP067393">
    <property type="protein sequence ID" value="QQP85045.1"/>
    <property type="molecule type" value="Genomic_DNA"/>
</dbReference>
<dbReference type="RefSeq" id="WP_201091154.1">
    <property type="nucleotide sequence ID" value="NZ_CP067393.1"/>
</dbReference>
<sequence length="86" mass="10063">MTELKEEKSNKSIFVSKELLEELTGYKAPYKQIEWLTRKNYPFEVNGANHPKLLMEVMFSKLGSPSTKTIEDEPKQKWKLDLSKLT</sequence>
<accession>A0A974NEC4</accession>
<dbReference type="InterPro" id="IPR025319">
    <property type="entry name" value="DUF4224"/>
</dbReference>
<dbReference type="Proteomes" id="UP000595278">
    <property type="component" value="Chromosome"/>
</dbReference>